<dbReference type="Gene3D" id="3.40.50.2300">
    <property type="match status" value="1"/>
</dbReference>
<organism evidence="5 6">
    <name type="scientific">Mycobacterium haemophilum</name>
    <dbReference type="NCBI Taxonomy" id="29311"/>
    <lineage>
        <taxon>Bacteria</taxon>
        <taxon>Bacillati</taxon>
        <taxon>Actinomycetota</taxon>
        <taxon>Actinomycetes</taxon>
        <taxon>Mycobacteriales</taxon>
        <taxon>Mycobacteriaceae</taxon>
        <taxon>Mycobacterium</taxon>
    </lineage>
</organism>
<evidence type="ECO:0000259" key="4">
    <source>
        <dbReference type="PROSITE" id="PS50043"/>
    </source>
</evidence>
<dbReference type="PANTHER" id="PTHR44688">
    <property type="entry name" value="DNA-BINDING TRANSCRIPTIONAL ACTIVATOR DEVR_DOSR"/>
    <property type="match status" value="1"/>
</dbReference>
<feature type="domain" description="HTH luxR-type" evidence="4">
    <location>
        <begin position="141"/>
        <end position="206"/>
    </location>
</feature>
<evidence type="ECO:0000313" key="6">
    <source>
        <dbReference type="Proteomes" id="UP000036334"/>
    </source>
</evidence>
<dbReference type="SUPFAM" id="SSF46894">
    <property type="entry name" value="C-terminal effector domain of the bipartite response regulators"/>
    <property type="match status" value="1"/>
</dbReference>
<dbReference type="PANTHER" id="PTHR44688:SF16">
    <property type="entry name" value="DNA-BINDING TRANSCRIPTIONAL ACTIVATOR DEVR_DOSR"/>
    <property type="match status" value="1"/>
</dbReference>
<dbReference type="AlphaFoldDB" id="A0A0I9THE5"/>
<dbReference type="PATRIC" id="fig|29311.18.peg.1112"/>
<dbReference type="InterPro" id="IPR016032">
    <property type="entry name" value="Sig_transdc_resp-reg_C-effctor"/>
</dbReference>
<sequence>MSKTSVSMLASDPLTREGALARLSSYPQLDVHAWEIERTASVLLVLATRITAPILSDLESIQQDGKRRTQKLVVVADEFTDEHVLRMIDLRLTGLLYRRQSNFDRIVEAIVSAAAGRLQLPERVQHYLVGRCRSISMTEPGAPGTVDLTEREVDVLRLLSDGLNTHEVAMKLNYSERTIKNIVHDMVVRLNLRNRTHAVAHALRVGVI</sequence>
<dbReference type="STRING" id="1202450.B586_15325"/>
<dbReference type="SMART" id="SM00421">
    <property type="entry name" value="HTH_LUXR"/>
    <property type="match status" value="1"/>
</dbReference>
<dbReference type="Pfam" id="PF00196">
    <property type="entry name" value="GerE"/>
    <property type="match status" value="1"/>
</dbReference>
<dbReference type="Proteomes" id="UP000036334">
    <property type="component" value="Unassembled WGS sequence"/>
</dbReference>
<dbReference type="EMBL" id="LDPR01000012">
    <property type="protein sequence ID" value="KLO35813.1"/>
    <property type="molecule type" value="Genomic_DNA"/>
</dbReference>
<dbReference type="InterPro" id="IPR000792">
    <property type="entry name" value="Tscrpt_reg_LuxR_C"/>
</dbReference>
<keyword evidence="1" id="KW-0805">Transcription regulation</keyword>
<dbReference type="PROSITE" id="PS50043">
    <property type="entry name" value="HTH_LUXR_2"/>
    <property type="match status" value="1"/>
</dbReference>
<dbReference type="PRINTS" id="PR00038">
    <property type="entry name" value="HTHLUXR"/>
</dbReference>
<evidence type="ECO:0000313" key="5">
    <source>
        <dbReference type="EMBL" id="KLO35813.1"/>
    </source>
</evidence>
<keyword evidence="3" id="KW-0804">Transcription</keyword>
<name>A0A0I9THE5_9MYCO</name>
<evidence type="ECO:0000256" key="2">
    <source>
        <dbReference type="ARBA" id="ARBA00023125"/>
    </source>
</evidence>
<evidence type="ECO:0000256" key="3">
    <source>
        <dbReference type="ARBA" id="ARBA00023163"/>
    </source>
</evidence>
<dbReference type="OrthoDB" id="4309410at2"/>
<reference evidence="5 6" key="1">
    <citation type="submission" date="2015-05" db="EMBL/GenBank/DDBJ databases">
        <title>Genome sequence of Mycobacterium haemophilum.</title>
        <authorList>
            <person name="Greninger A.L."/>
            <person name="Cunningham G."/>
            <person name="Miller S."/>
        </authorList>
    </citation>
    <scope>NUCLEOTIDE SEQUENCE [LARGE SCALE GENOMIC DNA]</scope>
    <source>
        <strain evidence="6">UC1</strain>
    </source>
</reference>
<keyword evidence="2" id="KW-0238">DNA-binding</keyword>
<dbReference type="CDD" id="cd06170">
    <property type="entry name" value="LuxR_C_like"/>
    <property type="match status" value="1"/>
</dbReference>
<keyword evidence="6" id="KW-1185">Reference proteome</keyword>
<accession>A0A0I9THE5</accession>
<evidence type="ECO:0000256" key="1">
    <source>
        <dbReference type="ARBA" id="ARBA00023015"/>
    </source>
</evidence>
<dbReference type="RefSeq" id="WP_047315482.1">
    <property type="nucleotide sequence ID" value="NZ_LDPQ01000013.1"/>
</dbReference>
<dbReference type="GO" id="GO:0003677">
    <property type="term" value="F:DNA binding"/>
    <property type="evidence" value="ECO:0007669"/>
    <property type="project" value="UniProtKB-KW"/>
</dbReference>
<proteinExistence type="predicted"/>
<protein>
    <submittedName>
        <fullName evidence="5">LuxR family transcriptional regulator</fullName>
    </submittedName>
</protein>
<comment type="caution">
    <text evidence="5">The sequence shown here is derived from an EMBL/GenBank/DDBJ whole genome shotgun (WGS) entry which is preliminary data.</text>
</comment>
<gene>
    <name evidence="5" type="ORF">ABH38_14660</name>
</gene>
<dbReference type="GO" id="GO:0006355">
    <property type="term" value="P:regulation of DNA-templated transcription"/>
    <property type="evidence" value="ECO:0007669"/>
    <property type="project" value="InterPro"/>
</dbReference>